<dbReference type="AlphaFoldDB" id="A0A5C4SB32"/>
<keyword evidence="3" id="KW-1185">Reference proteome</keyword>
<dbReference type="PROSITE" id="PS50943">
    <property type="entry name" value="HTH_CROC1"/>
    <property type="match status" value="1"/>
</dbReference>
<dbReference type="InterPro" id="IPR001387">
    <property type="entry name" value="Cro/C1-type_HTH"/>
</dbReference>
<proteinExistence type="predicted"/>
<dbReference type="InterPro" id="IPR010982">
    <property type="entry name" value="Lambda_DNA-bd_dom_sf"/>
</dbReference>
<reference evidence="2 3" key="1">
    <citation type="submission" date="2019-05" db="EMBL/GenBank/DDBJ databases">
        <title>Draft Whole-Genome sequence of the green sulfur bacterium Chlorobaculum thiosulfatiphilum DSM 249.</title>
        <authorList>
            <person name="Meyer T.E."/>
            <person name="Kyndt J.A."/>
        </authorList>
    </citation>
    <scope>NUCLEOTIDE SEQUENCE [LARGE SCALE GENOMIC DNA]</scope>
    <source>
        <strain evidence="2 3">DSM 249</strain>
    </source>
</reference>
<accession>A0A5C4SB32</accession>
<organism evidence="2 3">
    <name type="scientific">Chlorobaculum thiosulfatiphilum</name>
    <name type="common">Chlorobium limicola f.sp. thiosulfatophilum</name>
    <dbReference type="NCBI Taxonomy" id="115852"/>
    <lineage>
        <taxon>Bacteria</taxon>
        <taxon>Pseudomonadati</taxon>
        <taxon>Chlorobiota</taxon>
        <taxon>Chlorobiia</taxon>
        <taxon>Chlorobiales</taxon>
        <taxon>Chlorobiaceae</taxon>
        <taxon>Chlorobaculum</taxon>
    </lineage>
</organism>
<dbReference type="SUPFAM" id="SSF47413">
    <property type="entry name" value="lambda repressor-like DNA-binding domains"/>
    <property type="match status" value="1"/>
</dbReference>
<dbReference type="OrthoDB" id="8690238at2"/>
<dbReference type="Gene3D" id="1.10.260.40">
    <property type="entry name" value="lambda repressor-like DNA-binding domains"/>
    <property type="match status" value="1"/>
</dbReference>
<protein>
    <submittedName>
        <fullName evidence="2">Helix-turn-helix transcriptional regulator</fullName>
    </submittedName>
</protein>
<sequence length="84" mass="9693">MRQLRIARHEMQQRFADRLGVSRPTLGRMESGDPGVSIGAWVKALELLDRLDEFDLLLAPGENLFEKYEQESAPRRKRVSRKLG</sequence>
<evidence type="ECO:0000313" key="2">
    <source>
        <dbReference type="EMBL" id="TNJ40455.1"/>
    </source>
</evidence>
<dbReference type="Proteomes" id="UP000308271">
    <property type="component" value="Unassembled WGS sequence"/>
</dbReference>
<feature type="domain" description="HTH cro/C1-type" evidence="1">
    <location>
        <begin position="1"/>
        <end position="54"/>
    </location>
</feature>
<dbReference type="EMBL" id="VDCH01000001">
    <property type="protein sequence ID" value="TNJ40455.1"/>
    <property type="molecule type" value="Genomic_DNA"/>
</dbReference>
<dbReference type="GO" id="GO:0003677">
    <property type="term" value="F:DNA binding"/>
    <property type="evidence" value="ECO:0007669"/>
    <property type="project" value="InterPro"/>
</dbReference>
<dbReference type="CDD" id="cd00093">
    <property type="entry name" value="HTH_XRE"/>
    <property type="match status" value="1"/>
</dbReference>
<name>A0A5C4SB32_CHLTI</name>
<evidence type="ECO:0000259" key="1">
    <source>
        <dbReference type="PROSITE" id="PS50943"/>
    </source>
</evidence>
<gene>
    <name evidence="2" type="ORF">FGF66_00945</name>
</gene>
<evidence type="ECO:0000313" key="3">
    <source>
        <dbReference type="Proteomes" id="UP000308271"/>
    </source>
</evidence>
<comment type="caution">
    <text evidence="2">The sequence shown here is derived from an EMBL/GenBank/DDBJ whole genome shotgun (WGS) entry which is preliminary data.</text>
</comment>
<dbReference type="Pfam" id="PF13560">
    <property type="entry name" value="HTH_31"/>
    <property type="match status" value="1"/>
</dbReference>